<keyword evidence="2" id="KW-1185">Reference proteome</keyword>
<proteinExistence type="predicted"/>
<dbReference type="Proteomes" id="UP001596084">
    <property type="component" value="Unassembled WGS sequence"/>
</dbReference>
<protein>
    <submittedName>
        <fullName evidence="1">Uncharacterized protein</fullName>
    </submittedName>
</protein>
<comment type="caution">
    <text evidence="1">The sequence shown here is derived from an EMBL/GenBank/DDBJ whole genome shotgun (WGS) entry which is preliminary data.</text>
</comment>
<reference evidence="2" key="1">
    <citation type="journal article" date="2019" name="Int. J. Syst. Evol. Microbiol.">
        <title>The Global Catalogue of Microorganisms (GCM) 10K type strain sequencing project: providing services to taxonomists for standard genome sequencing and annotation.</title>
        <authorList>
            <consortium name="The Broad Institute Genomics Platform"/>
            <consortium name="The Broad Institute Genome Sequencing Center for Infectious Disease"/>
            <person name="Wu L."/>
            <person name="Ma J."/>
        </authorList>
    </citation>
    <scope>NUCLEOTIDE SEQUENCE [LARGE SCALE GENOMIC DNA]</scope>
    <source>
        <strain evidence="2">CGMCC 4.7277</strain>
    </source>
</reference>
<name>A0ABW0QFJ6_9BURK</name>
<evidence type="ECO:0000313" key="2">
    <source>
        <dbReference type="Proteomes" id="UP001596084"/>
    </source>
</evidence>
<evidence type="ECO:0000313" key="1">
    <source>
        <dbReference type="EMBL" id="MFC5523701.1"/>
    </source>
</evidence>
<dbReference type="RefSeq" id="WP_157090372.1">
    <property type="nucleotide sequence ID" value="NZ_JBHSMX010000066.1"/>
</dbReference>
<organism evidence="1 2">
    <name type="scientific">Polaromonas jejuensis</name>
    <dbReference type="NCBI Taxonomy" id="457502"/>
    <lineage>
        <taxon>Bacteria</taxon>
        <taxon>Pseudomonadati</taxon>
        <taxon>Pseudomonadota</taxon>
        <taxon>Betaproteobacteria</taxon>
        <taxon>Burkholderiales</taxon>
        <taxon>Comamonadaceae</taxon>
        <taxon>Polaromonas</taxon>
    </lineage>
</organism>
<accession>A0ABW0QFJ6</accession>
<gene>
    <name evidence="1" type="ORF">ACFPP7_22675</name>
</gene>
<dbReference type="EMBL" id="JBHSMX010000066">
    <property type="protein sequence ID" value="MFC5523701.1"/>
    <property type="molecule type" value="Genomic_DNA"/>
</dbReference>
<sequence>MNDRLLKINWVAGKPTPTIGSKRCSPVVRIPIINARKGREAAIGANGTGY</sequence>